<comment type="caution">
    <text evidence="1">The sequence shown here is derived from an EMBL/GenBank/DDBJ whole genome shotgun (WGS) entry which is preliminary data.</text>
</comment>
<proteinExistence type="inferred from homology"/>
<accession>A0AAW1PEY3</accession>
<dbReference type="PANTHER" id="PTHR34041">
    <property type="entry name" value="PHOTOSYSTEM II REPAIR PROTEIN PSB27-H1, CHLOROPLASTIC"/>
    <property type="match status" value="1"/>
</dbReference>
<reference evidence="1 2" key="1">
    <citation type="journal article" date="2024" name="Nat. Commun.">
        <title>Phylogenomics reveals the evolutionary origins of lichenization in chlorophyte algae.</title>
        <authorList>
            <person name="Puginier C."/>
            <person name="Libourel C."/>
            <person name="Otte J."/>
            <person name="Skaloud P."/>
            <person name="Haon M."/>
            <person name="Grisel S."/>
            <person name="Petersen M."/>
            <person name="Berrin J.G."/>
            <person name="Delaux P.M."/>
            <person name="Dal Grande F."/>
            <person name="Keller J."/>
        </authorList>
    </citation>
    <scope>NUCLEOTIDE SEQUENCE [LARGE SCALE GENOMIC DNA]</scope>
    <source>
        <strain evidence="1 2">SAG 2036</strain>
    </source>
</reference>
<evidence type="ECO:0000313" key="2">
    <source>
        <dbReference type="Proteomes" id="UP001465755"/>
    </source>
</evidence>
<dbReference type="AlphaFoldDB" id="A0AAW1PEY3"/>
<protein>
    <recommendedName>
        <fullName evidence="3">Photosystem II 11 kDa protein</fullName>
    </recommendedName>
</protein>
<gene>
    <name evidence="1" type="ORF">WJX73_002190</name>
</gene>
<dbReference type="Pfam" id="PF13326">
    <property type="entry name" value="PSII_Pbs27"/>
    <property type="match status" value="1"/>
</dbReference>
<dbReference type="InterPro" id="IPR038450">
    <property type="entry name" value="PSII_Psb27_sf"/>
</dbReference>
<evidence type="ECO:0008006" key="3">
    <source>
        <dbReference type="Google" id="ProtNLM"/>
    </source>
</evidence>
<dbReference type="InterPro" id="IPR025585">
    <property type="entry name" value="PSII_Psb27"/>
</dbReference>
<dbReference type="GO" id="GO:0009523">
    <property type="term" value="C:photosystem II"/>
    <property type="evidence" value="ECO:0007669"/>
    <property type="project" value="InterPro"/>
</dbReference>
<dbReference type="GO" id="GO:0009543">
    <property type="term" value="C:chloroplast thylakoid lumen"/>
    <property type="evidence" value="ECO:0007669"/>
    <property type="project" value="TreeGrafter"/>
</dbReference>
<dbReference type="PANTHER" id="PTHR34041:SF1">
    <property type="entry name" value="PHOTOSYSTEM II REPAIR PROTEIN PSB27-H1, CHLOROPLASTIC"/>
    <property type="match status" value="1"/>
</dbReference>
<dbReference type="EMBL" id="JALJOQ010000026">
    <property type="protein sequence ID" value="KAK9808149.1"/>
    <property type="molecule type" value="Genomic_DNA"/>
</dbReference>
<dbReference type="HAMAP" id="MF_01481">
    <property type="entry name" value="PSII_Psb27"/>
    <property type="match status" value="1"/>
</dbReference>
<keyword evidence="2" id="KW-1185">Reference proteome</keyword>
<dbReference type="Proteomes" id="UP001465755">
    <property type="component" value="Unassembled WGS sequence"/>
</dbReference>
<dbReference type="Gene3D" id="1.20.58.810">
    <property type="entry name" value="Photosystem II Pbs27"/>
    <property type="match status" value="1"/>
</dbReference>
<organism evidence="1 2">
    <name type="scientific">Symbiochloris irregularis</name>
    <dbReference type="NCBI Taxonomy" id="706552"/>
    <lineage>
        <taxon>Eukaryota</taxon>
        <taxon>Viridiplantae</taxon>
        <taxon>Chlorophyta</taxon>
        <taxon>core chlorophytes</taxon>
        <taxon>Trebouxiophyceae</taxon>
        <taxon>Trebouxiales</taxon>
        <taxon>Trebouxiaceae</taxon>
        <taxon>Symbiochloris</taxon>
    </lineage>
</organism>
<evidence type="ECO:0000313" key="1">
    <source>
        <dbReference type="EMBL" id="KAK9808149.1"/>
    </source>
</evidence>
<name>A0AAW1PEY3_9CHLO</name>
<dbReference type="GO" id="GO:0010207">
    <property type="term" value="P:photosystem II assembly"/>
    <property type="evidence" value="ECO:0007669"/>
    <property type="project" value="InterPro"/>
</dbReference>
<dbReference type="GO" id="GO:0010206">
    <property type="term" value="P:photosystem II repair"/>
    <property type="evidence" value="ECO:0007669"/>
    <property type="project" value="InterPro"/>
</dbReference>
<sequence>MACLHTHKLACGRALPLSDSAVCRSARPRQAVVVTALSDQPISRRQASYAAFMSAASAAVLTGPARAGLLGGGESEEDIYKKDTGSLISLVQESLTVSSDSPDHDDAINKARDGIKEWVAKYRRGGSYTGKPSYGNSYTAFNALAGHYNNFGPGSPLPKKRLERLNKELEDAKKLLDRGR</sequence>